<protein>
    <submittedName>
        <fullName evidence="6">1-acyl-sn-glycerol-3-phosphate acyltransferase epsilon-like</fullName>
    </submittedName>
</protein>
<sequence>MTADSDHRSSVSRLVVRILSLTWILMCCYMGMLIHGGMAWVYYLNKPILYVLGMSWWNFVDTLYEIYERVMILQGITLLRMKQTPKTVDAFVMAAAIEKTDKLSQQRHVLKQSVAWLPFIGVFLLKRGSIFVNRGNVNWKRFDDTCRRLRRENVPACMVIYPEGTIMNYAMENPVVLEQSQQIARKHHRKPFQYVLFPRHRGFYHLLTHFKGHVNAVYDFTFIYKCTRGPNGLRKPTPGLYDILRATFSTVHIHLQRIDIQDIPEDEERVKQFLIERLAIKEGILEAFYQTGALPEGGVELPSQSYRHSLQSLLILLASVIMGFSPTGIALFPYTVAIPVIIAYLIGAYHIFVESRC</sequence>
<dbReference type="SUPFAM" id="SSF69593">
    <property type="entry name" value="Glycerol-3-phosphate (1)-acyltransferase"/>
    <property type="match status" value="1"/>
</dbReference>
<accession>A0A1V9XXT5</accession>
<dbReference type="InterPro" id="IPR032098">
    <property type="entry name" value="Acyltransf_C"/>
</dbReference>
<keyword evidence="4" id="KW-0472">Membrane</keyword>
<dbReference type="EMBL" id="MNPL01002435">
    <property type="protein sequence ID" value="OQR78280.1"/>
    <property type="molecule type" value="Genomic_DNA"/>
</dbReference>
<dbReference type="OrthoDB" id="6487385at2759"/>
<dbReference type="PANTHER" id="PTHR10983:SF16">
    <property type="entry name" value="LYSOCARDIOLIPIN ACYLTRANSFERASE 1"/>
    <property type="match status" value="1"/>
</dbReference>
<dbReference type="GO" id="GO:0016746">
    <property type="term" value="F:acyltransferase activity"/>
    <property type="evidence" value="ECO:0007669"/>
    <property type="project" value="UniProtKB-KW"/>
</dbReference>
<name>A0A1V9XXT5_9ACAR</name>
<evidence type="ECO:0000256" key="3">
    <source>
        <dbReference type="ARBA" id="ARBA00023315"/>
    </source>
</evidence>
<comment type="similarity">
    <text evidence="1">Belongs to the 1-acyl-sn-glycerol-3-phosphate acyltransferase family.</text>
</comment>
<keyword evidence="7" id="KW-1185">Reference proteome</keyword>
<dbReference type="InterPro" id="IPR002123">
    <property type="entry name" value="Plipid/glycerol_acylTrfase"/>
</dbReference>
<keyword evidence="4" id="KW-1133">Transmembrane helix</keyword>
<evidence type="ECO:0000313" key="6">
    <source>
        <dbReference type="EMBL" id="OQR78280.1"/>
    </source>
</evidence>
<feature type="transmembrane region" description="Helical" evidence="4">
    <location>
        <begin position="336"/>
        <end position="353"/>
    </location>
</feature>
<proteinExistence type="inferred from homology"/>
<evidence type="ECO:0000256" key="1">
    <source>
        <dbReference type="ARBA" id="ARBA00008655"/>
    </source>
</evidence>
<evidence type="ECO:0000313" key="7">
    <source>
        <dbReference type="Proteomes" id="UP000192247"/>
    </source>
</evidence>
<dbReference type="GO" id="GO:0012505">
    <property type="term" value="C:endomembrane system"/>
    <property type="evidence" value="ECO:0007669"/>
    <property type="project" value="TreeGrafter"/>
</dbReference>
<reference evidence="6 7" key="1">
    <citation type="journal article" date="2017" name="Gigascience">
        <title>Draft genome of the honey bee ectoparasitic mite, Tropilaelaps mercedesae, is shaped by the parasitic life history.</title>
        <authorList>
            <person name="Dong X."/>
            <person name="Armstrong S.D."/>
            <person name="Xia D."/>
            <person name="Makepeace B.L."/>
            <person name="Darby A.C."/>
            <person name="Kadowaki T."/>
        </authorList>
    </citation>
    <scope>NUCLEOTIDE SEQUENCE [LARGE SCALE GENOMIC DNA]</scope>
    <source>
        <strain evidence="6">Wuxi-XJTLU</strain>
    </source>
</reference>
<comment type="caution">
    <text evidence="6">The sequence shown here is derived from an EMBL/GenBank/DDBJ whole genome shotgun (WGS) entry which is preliminary data.</text>
</comment>
<dbReference type="InParanoid" id="A0A1V9XXT5"/>
<dbReference type="PANTHER" id="PTHR10983">
    <property type="entry name" value="1-ACYLGLYCEROL-3-PHOSPHATE ACYLTRANSFERASE-RELATED"/>
    <property type="match status" value="1"/>
</dbReference>
<dbReference type="CDD" id="cd07990">
    <property type="entry name" value="LPLAT_LCLAT1-like"/>
    <property type="match status" value="1"/>
</dbReference>
<dbReference type="Pfam" id="PF01553">
    <property type="entry name" value="Acyltransferase"/>
    <property type="match status" value="1"/>
</dbReference>
<evidence type="ECO:0000256" key="2">
    <source>
        <dbReference type="ARBA" id="ARBA00022679"/>
    </source>
</evidence>
<evidence type="ECO:0000259" key="5">
    <source>
        <dbReference type="SMART" id="SM00563"/>
    </source>
</evidence>
<feature type="transmembrane region" description="Helical" evidence="4">
    <location>
        <begin position="21"/>
        <end position="42"/>
    </location>
</feature>
<evidence type="ECO:0000256" key="4">
    <source>
        <dbReference type="SAM" id="Phobius"/>
    </source>
</evidence>
<dbReference type="Pfam" id="PF16076">
    <property type="entry name" value="Acyltransf_C"/>
    <property type="match status" value="1"/>
</dbReference>
<organism evidence="6 7">
    <name type="scientific">Tropilaelaps mercedesae</name>
    <dbReference type="NCBI Taxonomy" id="418985"/>
    <lineage>
        <taxon>Eukaryota</taxon>
        <taxon>Metazoa</taxon>
        <taxon>Ecdysozoa</taxon>
        <taxon>Arthropoda</taxon>
        <taxon>Chelicerata</taxon>
        <taxon>Arachnida</taxon>
        <taxon>Acari</taxon>
        <taxon>Parasitiformes</taxon>
        <taxon>Mesostigmata</taxon>
        <taxon>Gamasina</taxon>
        <taxon>Dermanyssoidea</taxon>
        <taxon>Laelapidae</taxon>
        <taxon>Tropilaelaps</taxon>
    </lineage>
</organism>
<dbReference type="STRING" id="418985.A0A1V9XXT5"/>
<keyword evidence="4" id="KW-0812">Transmembrane</keyword>
<dbReference type="Proteomes" id="UP000192247">
    <property type="component" value="Unassembled WGS sequence"/>
</dbReference>
<feature type="domain" description="Phospholipid/glycerol acyltransferase" evidence="5">
    <location>
        <begin position="83"/>
        <end position="200"/>
    </location>
</feature>
<keyword evidence="3 6" id="KW-0012">Acyltransferase</keyword>
<dbReference type="SMART" id="SM00563">
    <property type="entry name" value="PlsC"/>
    <property type="match status" value="1"/>
</dbReference>
<keyword evidence="2 6" id="KW-0808">Transferase</keyword>
<dbReference type="AlphaFoldDB" id="A0A1V9XXT5"/>
<gene>
    <name evidence="6" type="ORF">BIW11_06513</name>
</gene>